<protein>
    <submittedName>
        <fullName evidence="2">Uncharacterized protein</fullName>
    </submittedName>
</protein>
<reference evidence="2" key="1">
    <citation type="submission" date="2018-11" db="EMBL/GenBank/DDBJ databases">
        <authorList>
            <consortium name="Genoscope - CEA"/>
            <person name="William W."/>
        </authorList>
    </citation>
    <scope>NUCLEOTIDE SEQUENCE [LARGE SCALE GENOMIC DNA]</scope>
    <source>
        <strain evidence="2">T9AD</strain>
    </source>
</reference>
<sequence length="57" mass="6275">MSRRRRSYRIAPAPGSALPNQASDESGDNTASTGQISRGGREAPFLWFFTDYRGSHS</sequence>
<feature type="region of interest" description="Disordered" evidence="1">
    <location>
        <begin position="1"/>
        <end position="38"/>
    </location>
</feature>
<proteinExistence type="predicted"/>
<accession>A0A653B1F7</accession>
<gene>
    <name evidence="2" type="ORF">POT9AD_1484</name>
</gene>
<organism evidence="2">
    <name type="scientific">Ectopseudomonas oleovorans</name>
    <name type="common">Pseudomonas oleovorans</name>
    <dbReference type="NCBI Taxonomy" id="301"/>
    <lineage>
        <taxon>Bacteria</taxon>
        <taxon>Pseudomonadati</taxon>
        <taxon>Pseudomonadota</taxon>
        <taxon>Gammaproteobacteria</taxon>
        <taxon>Pseudomonadales</taxon>
        <taxon>Pseudomonadaceae</taxon>
        <taxon>Ectopseudomonas</taxon>
    </lineage>
</organism>
<feature type="compositionally biased region" description="Polar residues" evidence="1">
    <location>
        <begin position="18"/>
        <end position="36"/>
    </location>
</feature>
<dbReference type="AlphaFoldDB" id="A0A653B1F7"/>
<evidence type="ECO:0000256" key="1">
    <source>
        <dbReference type="SAM" id="MobiDB-lite"/>
    </source>
</evidence>
<dbReference type="EMBL" id="LR130779">
    <property type="protein sequence ID" value="VDN62471.1"/>
    <property type="molecule type" value="Genomic_DNA"/>
</dbReference>
<evidence type="ECO:0000313" key="2">
    <source>
        <dbReference type="EMBL" id="VDN62471.1"/>
    </source>
</evidence>
<name>A0A653B1F7_ECTOL</name>